<reference evidence="2" key="1">
    <citation type="submission" date="2019-12" db="EMBL/GenBank/DDBJ databases">
        <title>The sialotranscriptome of the gopher-tortoise tick, Amblyomma tuberculatum.</title>
        <authorList>
            <person name="Karim S."/>
            <person name="Andersen J."/>
            <person name="Kumar D."/>
            <person name="Adamson S."/>
            <person name="Ennen J."/>
            <person name="Qualis C.P."/>
            <person name="Ribeiro J.M.C."/>
        </authorList>
    </citation>
    <scope>NUCLEOTIDE SEQUENCE</scope>
    <source>
        <strain evidence="2">Removed</strain>
        <tissue evidence="2">Salivary glands</tissue>
    </source>
</reference>
<protein>
    <submittedName>
        <fullName evidence="2">Putative secreted protein</fullName>
    </submittedName>
</protein>
<keyword evidence="1" id="KW-0732">Signal</keyword>
<name>A0A6M2E2T5_9ACAR</name>
<proteinExistence type="predicted"/>
<dbReference type="AlphaFoldDB" id="A0A6M2E2T5"/>
<organism evidence="2">
    <name type="scientific">Amblyomma tuberculatum</name>
    <dbReference type="NCBI Taxonomy" id="48802"/>
    <lineage>
        <taxon>Eukaryota</taxon>
        <taxon>Metazoa</taxon>
        <taxon>Ecdysozoa</taxon>
        <taxon>Arthropoda</taxon>
        <taxon>Chelicerata</taxon>
        <taxon>Arachnida</taxon>
        <taxon>Acari</taxon>
        <taxon>Parasitiformes</taxon>
        <taxon>Ixodida</taxon>
        <taxon>Ixodoidea</taxon>
        <taxon>Ixodidae</taxon>
        <taxon>Amblyomminae</taxon>
        <taxon>Amblyomma</taxon>
    </lineage>
</organism>
<sequence length="130" mass="15489">MKLILVLKLAIVLLIFRLSEGNESIQGFSNFDDQLDILQVLNTSEKLWLYKESHNNWRSTRRQENNINLSYNCLNVHKISLSASQYNFTEQFKDPQEWWKQNGAYDAPVYRNRELCLQRILRVFASCTYH</sequence>
<evidence type="ECO:0000256" key="1">
    <source>
        <dbReference type="SAM" id="SignalP"/>
    </source>
</evidence>
<accession>A0A6M2E2T5</accession>
<feature type="signal peptide" evidence="1">
    <location>
        <begin position="1"/>
        <end position="21"/>
    </location>
</feature>
<evidence type="ECO:0000313" key="2">
    <source>
        <dbReference type="EMBL" id="NOV52782.1"/>
    </source>
</evidence>
<dbReference type="EMBL" id="GIDH01000839">
    <property type="protein sequence ID" value="NOV52782.1"/>
    <property type="molecule type" value="Transcribed_RNA"/>
</dbReference>
<feature type="chain" id="PRO_5026895548" evidence="1">
    <location>
        <begin position="22"/>
        <end position="130"/>
    </location>
</feature>